<dbReference type="AlphaFoldDB" id="A0AAV4JP93"/>
<reference evidence="2 3" key="1">
    <citation type="journal article" date="2021" name="Elife">
        <title>Chloroplast acquisition without the gene transfer in kleptoplastic sea slugs, Plakobranchus ocellatus.</title>
        <authorList>
            <person name="Maeda T."/>
            <person name="Takahashi S."/>
            <person name="Yoshida T."/>
            <person name="Shimamura S."/>
            <person name="Takaki Y."/>
            <person name="Nagai Y."/>
            <person name="Toyoda A."/>
            <person name="Suzuki Y."/>
            <person name="Arimoto A."/>
            <person name="Ishii H."/>
            <person name="Satoh N."/>
            <person name="Nishiyama T."/>
            <person name="Hasebe M."/>
            <person name="Maruyama T."/>
            <person name="Minagawa J."/>
            <person name="Obokata J."/>
            <person name="Shigenobu S."/>
        </authorList>
    </citation>
    <scope>NUCLEOTIDE SEQUENCE [LARGE SCALE GENOMIC DNA]</scope>
</reference>
<evidence type="ECO:0008006" key="4">
    <source>
        <dbReference type="Google" id="ProtNLM"/>
    </source>
</evidence>
<gene>
    <name evidence="2" type="ORF">ElyMa_001666000</name>
</gene>
<dbReference type="Proteomes" id="UP000762676">
    <property type="component" value="Unassembled WGS sequence"/>
</dbReference>
<feature type="signal peptide" evidence="1">
    <location>
        <begin position="1"/>
        <end position="19"/>
    </location>
</feature>
<keyword evidence="3" id="KW-1185">Reference proteome</keyword>
<evidence type="ECO:0000313" key="3">
    <source>
        <dbReference type="Proteomes" id="UP000762676"/>
    </source>
</evidence>
<organism evidence="2 3">
    <name type="scientific">Elysia marginata</name>
    <dbReference type="NCBI Taxonomy" id="1093978"/>
    <lineage>
        <taxon>Eukaryota</taxon>
        <taxon>Metazoa</taxon>
        <taxon>Spiralia</taxon>
        <taxon>Lophotrochozoa</taxon>
        <taxon>Mollusca</taxon>
        <taxon>Gastropoda</taxon>
        <taxon>Heterobranchia</taxon>
        <taxon>Euthyneura</taxon>
        <taxon>Panpulmonata</taxon>
        <taxon>Sacoglossa</taxon>
        <taxon>Placobranchoidea</taxon>
        <taxon>Plakobranchidae</taxon>
        <taxon>Elysia</taxon>
    </lineage>
</organism>
<feature type="chain" id="PRO_5043573673" description="Lipocalin/cytosolic fatty-acid binding domain-containing protein" evidence="1">
    <location>
        <begin position="20"/>
        <end position="189"/>
    </location>
</feature>
<comment type="caution">
    <text evidence="2">The sequence shown here is derived from an EMBL/GenBank/DDBJ whole genome shotgun (WGS) entry which is preliminary data.</text>
</comment>
<keyword evidence="1" id="KW-0732">Signal</keyword>
<sequence length="189" mass="21281">MKFIVFLTLLVSLPSLGSAAATQCFALDIYSAATFDPINFVPSESFHNEVEGYILYENKVDSGAQLFDFNTGTIYERRPDGTCVKYQTNTLEINNRDPNLAAPSIRNILSYTIQSGETRLGLQYSVGNLVYKTLVNDQCYASYISFTFDNNLKWSYFNTNQKALTSAEKKKIQSVLQRFVADDCPAQRV</sequence>
<proteinExistence type="predicted"/>
<protein>
    <recommendedName>
        <fullName evidence="4">Lipocalin/cytosolic fatty-acid binding domain-containing protein</fullName>
    </recommendedName>
</protein>
<name>A0AAV4JP93_9GAST</name>
<evidence type="ECO:0000256" key="1">
    <source>
        <dbReference type="SAM" id="SignalP"/>
    </source>
</evidence>
<dbReference type="EMBL" id="BMAT01003388">
    <property type="protein sequence ID" value="GFS24529.1"/>
    <property type="molecule type" value="Genomic_DNA"/>
</dbReference>
<accession>A0AAV4JP93</accession>
<evidence type="ECO:0000313" key="2">
    <source>
        <dbReference type="EMBL" id="GFS24529.1"/>
    </source>
</evidence>